<protein>
    <submittedName>
        <fullName evidence="2">Uncharacterized protein</fullName>
    </submittedName>
</protein>
<sequence>MKNAAFIHAGFQIRPCKLDPTDPQSVLGCEPEDTPEFYGIYRSKRGRTEHIWIWMGDAATEDSATYLARQMRGMLDQLSRLHDAADKHHSFGRGAGKGDDDRNNEHNQLSFTLNMLDDHLNVLPTAN</sequence>
<reference evidence="2" key="1">
    <citation type="submission" date="2021-06" db="EMBL/GenBank/DDBJ databases">
        <title>Complete genome sequence of Stenotrophomonas maltophilia phage Siara.</title>
        <authorList>
            <person name="Marmion J."/>
            <person name="Tate N."/>
            <person name="Clark J."/>
            <person name="Le T."/>
            <person name="Liu M."/>
            <person name="Burrowes B."/>
            <person name="Gill J."/>
        </authorList>
    </citation>
    <scope>NUCLEOTIDE SEQUENCE</scope>
</reference>
<evidence type="ECO:0000313" key="2">
    <source>
        <dbReference type="EMBL" id="QYW02007.1"/>
    </source>
</evidence>
<feature type="region of interest" description="Disordered" evidence="1">
    <location>
        <begin position="86"/>
        <end position="106"/>
    </location>
</feature>
<accession>A0AAE8BI81</accession>
<gene>
    <name evidence="2" type="ORF">CPT_Siara_004</name>
</gene>
<organism evidence="2 3">
    <name type="scientific">Stenotrophomonas phage Siara</name>
    <dbReference type="NCBI Taxonomy" id="2859658"/>
    <lineage>
        <taxon>Viruses</taxon>
        <taxon>Duplodnaviria</taxon>
        <taxon>Heunggongvirae</taxon>
        <taxon>Uroviricota</taxon>
        <taxon>Caudoviricetes</taxon>
        <taxon>Beaumontvirinae</taxon>
        <taxon>Siaravirus</taxon>
        <taxon>Siaravirus siara</taxon>
    </lineage>
</organism>
<keyword evidence="3" id="KW-1185">Reference proteome</keyword>
<evidence type="ECO:0000313" key="3">
    <source>
        <dbReference type="Proteomes" id="UP000827319"/>
    </source>
</evidence>
<dbReference type="EMBL" id="MZ326859">
    <property type="protein sequence ID" value="QYW02007.1"/>
    <property type="molecule type" value="Genomic_DNA"/>
</dbReference>
<dbReference type="Proteomes" id="UP000827319">
    <property type="component" value="Segment"/>
</dbReference>
<name>A0AAE8BI81_9CAUD</name>
<proteinExistence type="predicted"/>
<feature type="compositionally biased region" description="Basic and acidic residues" evidence="1">
    <location>
        <begin position="96"/>
        <end position="105"/>
    </location>
</feature>
<evidence type="ECO:0000256" key="1">
    <source>
        <dbReference type="SAM" id="MobiDB-lite"/>
    </source>
</evidence>